<evidence type="ECO:0000256" key="4">
    <source>
        <dbReference type="ARBA" id="ARBA00022827"/>
    </source>
</evidence>
<evidence type="ECO:0000313" key="11">
    <source>
        <dbReference type="Proteomes" id="UP000053718"/>
    </source>
</evidence>
<feature type="compositionally biased region" description="Basic residues" evidence="8">
    <location>
        <begin position="483"/>
        <end position="496"/>
    </location>
</feature>
<evidence type="ECO:0000256" key="5">
    <source>
        <dbReference type="ARBA" id="ARBA00022991"/>
    </source>
</evidence>
<dbReference type="EMBL" id="JPIN01000002">
    <property type="protein sequence ID" value="KFZ29494.1"/>
    <property type="molecule type" value="Genomic_DNA"/>
</dbReference>
<protein>
    <submittedName>
        <fullName evidence="10">FAD-binding protein</fullName>
    </submittedName>
</protein>
<evidence type="ECO:0000256" key="7">
    <source>
        <dbReference type="RuleBase" id="RU004182"/>
    </source>
</evidence>
<dbReference type="eggNOG" id="COG0415">
    <property type="taxonomic scope" value="Bacteria"/>
</dbReference>
<gene>
    <name evidence="10" type="ORF">IDAT_03875</name>
</gene>
<feature type="binding site" evidence="6">
    <location>
        <position position="217"/>
    </location>
    <ligand>
        <name>FAD</name>
        <dbReference type="ChEBI" id="CHEBI:57692"/>
    </ligand>
</feature>
<comment type="similarity">
    <text evidence="2">Belongs to the DNA photolyase class-1 family.</text>
</comment>
<dbReference type="PRINTS" id="PR00147">
    <property type="entry name" value="DNAPHOTLYASE"/>
</dbReference>
<dbReference type="PANTHER" id="PTHR11455:SF9">
    <property type="entry name" value="CRYPTOCHROME CIRCADIAN CLOCK 5 ISOFORM X1"/>
    <property type="match status" value="1"/>
</dbReference>
<evidence type="ECO:0000256" key="2">
    <source>
        <dbReference type="ARBA" id="ARBA00005862"/>
    </source>
</evidence>
<dbReference type="Gene3D" id="3.40.50.620">
    <property type="entry name" value="HUPs"/>
    <property type="match status" value="1"/>
</dbReference>
<dbReference type="GO" id="GO:0071949">
    <property type="term" value="F:FAD binding"/>
    <property type="evidence" value="ECO:0007669"/>
    <property type="project" value="TreeGrafter"/>
</dbReference>
<dbReference type="PANTHER" id="PTHR11455">
    <property type="entry name" value="CRYPTOCHROME"/>
    <property type="match status" value="1"/>
</dbReference>
<dbReference type="GO" id="GO:0006950">
    <property type="term" value="P:response to stress"/>
    <property type="evidence" value="ECO:0007669"/>
    <property type="project" value="UniProtKB-ARBA"/>
</dbReference>
<dbReference type="GO" id="GO:0009416">
    <property type="term" value="P:response to light stimulus"/>
    <property type="evidence" value="ECO:0007669"/>
    <property type="project" value="TreeGrafter"/>
</dbReference>
<keyword evidence="11" id="KW-1185">Reference proteome</keyword>
<dbReference type="GO" id="GO:0003677">
    <property type="term" value="F:DNA binding"/>
    <property type="evidence" value="ECO:0007669"/>
    <property type="project" value="TreeGrafter"/>
</dbReference>
<dbReference type="InterPro" id="IPR005101">
    <property type="entry name" value="Cryptochr/Photolyase_FAD-bd"/>
</dbReference>
<comment type="cofactor">
    <cofactor evidence="6">
        <name>FAD</name>
        <dbReference type="ChEBI" id="CHEBI:57692"/>
    </cofactor>
    <text evidence="6">Binds 1 FAD per subunit.</text>
</comment>
<evidence type="ECO:0000256" key="6">
    <source>
        <dbReference type="PIRSR" id="PIRSR602081-1"/>
    </source>
</evidence>
<dbReference type="InterPro" id="IPR036155">
    <property type="entry name" value="Crypto/Photolyase_N_sf"/>
</dbReference>
<organism evidence="10 11">
    <name type="scientific">Pseudidiomarina atlantica</name>
    <dbReference type="NCBI Taxonomy" id="1517416"/>
    <lineage>
        <taxon>Bacteria</taxon>
        <taxon>Pseudomonadati</taxon>
        <taxon>Pseudomonadota</taxon>
        <taxon>Gammaproteobacteria</taxon>
        <taxon>Alteromonadales</taxon>
        <taxon>Idiomarinaceae</taxon>
        <taxon>Pseudidiomarina</taxon>
    </lineage>
</organism>
<dbReference type="RefSeq" id="WP_034730661.1">
    <property type="nucleotide sequence ID" value="NZ_JPIN01000002.1"/>
</dbReference>
<dbReference type="Pfam" id="PF00875">
    <property type="entry name" value="DNA_photolyase"/>
    <property type="match status" value="1"/>
</dbReference>
<reference evidence="10 11" key="1">
    <citation type="submission" date="2014-06" db="EMBL/GenBank/DDBJ databases">
        <title>Draft genome sequence of Idiomarina sp. MCCC 1A10513.</title>
        <authorList>
            <person name="Du J."/>
            <person name="Lai Q."/>
            <person name="Shao Z."/>
        </authorList>
    </citation>
    <scope>NUCLEOTIDE SEQUENCE [LARGE SCALE GENOMIC DNA]</scope>
    <source>
        <strain evidence="10 11">MCCC 1A10513</strain>
    </source>
</reference>
<dbReference type="InterPro" id="IPR014729">
    <property type="entry name" value="Rossmann-like_a/b/a_fold"/>
</dbReference>
<feature type="region of interest" description="Disordered" evidence="8">
    <location>
        <begin position="479"/>
        <end position="503"/>
    </location>
</feature>
<dbReference type="AlphaFoldDB" id="A0A094IUH8"/>
<comment type="cofactor">
    <cofactor evidence="1">
        <name>(6R)-5,10-methylene-5,6,7,8-tetrahydrofolate</name>
        <dbReference type="ChEBI" id="CHEBI:15636"/>
    </cofactor>
</comment>
<dbReference type="SUPFAM" id="SSF48173">
    <property type="entry name" value="Cryptochrome/photolyase FAD-binding domain"/>
    <property type="match status" value="1"/>
</dbReference>
<dbReference type="Gene3D" id="1.10.579.10">
    <property type="entry name" value="DNA Cyclobutane Dipyrimidine Photolyase, subunit A, domain 3"/>
    <property type="match status" value="1"/>
</dbReference>
<evidence type="ECO:0000256" key="3">
    <source>
        <dbReference type="ARBA" id="ARBA00022630"/>
    </source>
</evidence>
<name>A0A094IUH8_9GAMM</name>
<dbReference type="GO" id="GO:0003904">
    <property type="term" value="F:deoxyribodipyrimidine photo-lyase activity"/>
    <property type="evidence" value="ECO:0007669"/>
    <property type="project" value="TreeGrafter"/>
</dbReference>
<dbReference type="Pfam" id="PF03441">
    <property type="entry name" value="FAD_binding_7"/>
    <property type="match status" value="1"/>
</dbReference>
<evidence type="ECO:0000256" key="8">
    <source>
        <dbReference type="SAM" id="MobiDB-lite"/>
    </source>
</evidence>
<evidence type="ECO:0000256" key="1">
    <source>
        <dbReference type="ARBA" id="ARBA00001932"/>
    </source>
</evidence>
<proteinExistence type="inferred from homology"/>
<keyword evidence="4 6" id="KW-0274">FAD</keyword>
<comment type="caution">
    <text evidence="10">The sequence shown here is derived from an EMBL/GenBank/DDBJ whole genome shotgun (WGS) entry which is preliminary data.</text>
</comment>
<evidence type="ECO:0000259" key="9">
    <source>
        <dbReference type="PROSITE" id="PS51645"/>
    </source>
</evidence>
<accession>A0A094IUH8</accession>
<dbReference type="Proteomes" id="UP000053718">
    <property type="component" value="Unassembled WGS sequence"/>
</dbReference>
<dbReference type="GO" id="GO:0006139">
    <property type="term" value="P:nucleobase-containing compound metabolic process"/>
    <property type="evidence" value="ECO:0007669"/>
    <property type="project" value="UniProtKB-ARBA"/>
</dbReference>
<evidence type="ECO:0000313" key="10">
    <source>
        <dbReference type="EMBL" id="KFZ29494.1"/>
    </source>
</evidence>
<dbReference type="InterPro" id="IPR018394">
    <property type="entry name" value="DNA_photolyase_1_CS_C"/>
</dbReference>
<dbReference type="PROSITE" id="PS00394">
    <property type="entry name" value="DNA_PHOTOLYASES_1_1"/>
    <property type="match status" value="1"/>
</dbReference>
<keyword evidence="3 6" id="KW-0285">Flavoprotein</keyword>
<feature type="domain" description="Photolyase/cryptochrome alpha/beta" evidence="9">
    <location>
        <begin position="5"/>
        <end position="136"/>
    </location>
</feature>
<dbReference type="PROSITE" id="PS51645">
    <property type="entry name" value="PHR_CRY_ALPHA_BETA"/>
    <property type="match status" value="1"/>
</dbReference>
<dbReference type="InterPro" id="IPR036134">
    <property type="entry name" value="Crypto/Photolyase_FAD-like_sf"/>
</dbReference>
<comment type="similarity">
    <text evidence="7">Belongs to the DNA photolyase family.</text>
</comment>
<dbReference type="SUPFAM" id="SSF52425">
    <property type="entry name" value="Cryptochrome/photolyase, N-terminal domain"/>
    <property type="match status" value="1"/>
</dbReference>
<dbReference type="STRING" id="1517416.IDAT_03875"/>
<dbReference type="InterPro" id="IPR006050">
    <property type="entry name" value="DNA_photolyase_N"/>
</dbReference>
<dbReference type="InterPro" id="IPR002081">
    <property type="entry name" value="Cryptochrome/DNA_photolyase_1"/>
</dbReference>
<sequence>MTAQPIAIVWLKRDLRLRDHEPLQRAIASGHRVLLWYCFEPELVADPHYDERHWRFVWQSLMALEQGLKHRVELPLLIQYGAPFEKLQQLQQQTPIAALYSHEEIGIKRTFERDLQVQQWCCAQDIPWHETPTGAVQRGKTSRQQWDEAWQQTMRAPLARPDWEQAQTWRADWLAQLDERERLPQTWRTEHPHMQAGGLFAAHQTLESFFEGRGKDYRYAISKPAASRDACSRMSPYLAWGNISLREFYQKVLKHWQTPGWRMSLRALVSRLHWHCHFIQKFESEHRMEWQPVNRAYIDFPYRDDDQVSEHLHAWQSGHTGYPLVDACMRCLHETGYINFRMRAMLVSFLCHHLLIDWRLGVHHLARLFLDFEPGIHYPQFQMQAGVTGTNTIRMYNPVKQSEEHDPDGVFIRQWCPELNQVPNELIHQPWQLSAMEQQLYACKLGVDYPKPIIDLTSAGKRARDLLWSYRKQDTVKQEGKRILARHVRPSARPRRSSQSTQK</sequence>
<dbReference type="Gene3D" id="1.25.40.80">
    <property type="match status" value="1"/>
</dbReference>
<dbReference type="OrthoDB" id="9772484at2"/>
<keyword evidence="5 7" id="KW-0157">Chromophore</keyword>